<dbReference type="CDD" id="cd06260">
    <property type="entry name" value="DUF820-like"/>
    <property type="match status" value="1"/>
</dbReference>
<organism evidence="2 3">
    <name type="scientific">Lentibacillus amyloliquefaciens</name>
    <dbReference type="NCBI Taxonomy" id="1472767"/>
    <lineage>
        <taxon>Bacteria</taxon>
        <taxon>Bacillati</taxon>
        <taxon>Bacillota</taxon>
        <taxon>Bacilli</taxon>
        <taxon>Bacillales</taxon>
        <taxon>Bacillaceae</taxon>
        <taxon>Lentibacillus</taxon>
    </lineage>
</organism>
<dbReference type="Proteomes" id="UP000050331">
    <property type="component" value="Chromosome"/>
</dbReference>
<dbReference type="PANTHER" id="PTHR36558">
    <property type="entry name" value="GLR1098 PROTEIN"/>
    <property type="match status" value="1"/>
</dbReference>
<keyword evidence="2" id="KW-0255">Endonuclease</keyword>
<dbReference type="InterPro" id="IPR011335">
    <property type="entry name" value="Restrct_endonuc-II-like"/>
</dbReference>
<feature type="domain" description="Putative restriction endonuclease" evidence="1">
    <location>
        <begin position="14"/>
        <end position="188"/>
    </location>
</feature>
<dbReference type="GO" id="GO:0004519">
    <property type="term" value="F:endonuclease activity"/>
    <property type="evidence" value="ECO:0007669"/>
    <property type="project" value="UniProtKB-KW"/>
</dbReference>
<dbReference type="RefSeq" id="WP_068447231.1">
    <property type="nucleotide sequence ID" value="NZ_CP013862.1"/>
</dbReference>
<sequence>MGVANENQNDMTYEEYVTWDNGERCEVLEGQIISMAPSPLPEHQDISMQLSIEFGSYVRGKNCKAFAAPIDVYLFEDANKEWMDDRVRNWLIPDLIVVCDPNKIKRNKIIGAPDLVIEIISPSSAKIDRMDKRLAYQQAGVNEYWIIDPANQIVEVYLLKGQSLELANVYDKEDAVPVHVLENLKIDLRDVFPEQEAD</sequence>
<dbReference type="KEGG" id="lao:AOX59_16780"/>
<dbReference type="STRING" id="1472767.AOX59_16780"/>
<keyword evidence="3" id="KW-1185">Reference proteome</keyword>
<dbReference type="AlphaFoldDB" id="A0A0U4F905"/>
<evidence type="ECO:0000259" key="1">
    <source>
        <dbReference type="Pfam" id="PF05685"/>
    </source>
</evidence>
<keyword evidence="2" id="KW-0540">Nuclease</keyword>
<proteinExistence type="predicted"/>
<dbReference type="Pfam" id="PF05685">
    <property type="entry name" value="Uma2"/>
    <property type="match status" value="1"/>
</dbReference>
<dbReference type="InterPro" id="IPR012296">
    <property type="entry name" value="Nuclease_put_TT1808"/>
</dbReference>
<dbReference type="InterPro" id="IPR008538">
    <property type="entry name" value="Uma2"/>
</dbReference>
<dbReference type="EMBL" id="CP013862">
    <property type="protein sequence ID" value="ALX50086.1"/>
    <property type="molecule type" value="Genomic_DNA"/>
</dbReference>
<gene>
    <name evidence="2" type="ORF">AOX59_16780</name>
</gene>
<dbReference type="SUPFAM" id="SSF52980">
    <property type="entry name" value="Restriction endonuclease-like"/>
    <property type="match status" value="1"/>
</dbReference>
<evidence type="ECO:0000313" key="2">
    <source>
        <dbReference type="EMBL" id="ALX50086.1"/>
    </source>
</evidence>
<reference evidence="2 3" key="1">
    <citation type="submission" date="2016-01" db="EMBL/GenBank/DDBJ databases">
        <title>Complete genome sequence of strain Lentibacillus amyloliquefaciens LAM0015T isolated from saline sediment.</title>
        <authorList>
            <person name="Wang J.-L."/>
            <person name="He M.-X."/>
        </authorList>
    </citation>
    <scope>NUCLEOTIDE SEQUENCE [LARGE SCALE GENOMIC DNA]</scope>
    <source>
        <strain evidence="2 3">LAM0015</strain>
    </source>
</reference>
<dbReference type="PANTHER" id="PTHR36558:SF1">
    <property type="entry name" value="RESTRICTION ENDONUCLEASE DOMAIN-CONTAINING PROTEIN-RELATED"/>
    <property type="match status" value="1"/>
</dbReference>
<keyword evidence="2" id="KW-0378">Hydrolase</keyword>
<accession>A0A0U4F905</accession>
<name>A0A0U4F905_9BACI</name>
<protein>
    <submittedName>
        <fullName evidence="2">Endonuclease</fullName>
    </submittedName>
</protein>
<dbReference type="Gene3D" id="3.90.1570.10">
    <property type="entry name" value="tt1808, chain A"/>
    <property type="match status" value="1"/>
</dbReference>
<evidence type="ECO:0000313" key="3">
    <source>
        <dbReference type="Proteomes" id="UP000050331"/>
    </source>
</evidence>